<dbReference type="PANTHER" id="PTHR48207">
    <property type="entry name" value="SUCCINATE--HYDROXYMETHYLGLUTARATE COA-TRANSFERASE"/>
    <property type="match status" value="1"/>
</dbReference>
<sequence length="163" mass="18450">MGVLNRFVLKSNRPFIRFSANIVRANSTNTKGLLDDINVLDLTRVVAGPFCTMTLGDLGAKVIKIESLDGDEARKWGPPFINGNKDSYYYLCVNRNKYSICIDLKTFEGKNIIYDLAKKCDVVVENYLPGKLDKLGVGYEKLSEINPRLIYSMMCLQQPWVDL</sequence>
<dbReference type="InterPro" id="IPR023606">
    <property type="entry name" value="CoA-Trfase_III_dom_1_sf"/>
</dbReference>
<dbReference type="InterPro" id="IPR050483">
    <property type="entry name" value="CoA-transferase_III_domain"/>
</dbReference>
<reference evidence="3 4" key="1">
    <citation type="submission" date="2017-07" db="EMBL/GenBank/DDBJ databases">
        <authorList>
            <person name="Talla V."/>
            <person name="Backstrom N."/>
        </authorList>
    </citation>
    <scope>NUCLEOTIDE SEQUENCE [LARGE SCALE GENOMIC DNA]</scope>
</reference>
<dbReference type="GO" id="GO:0047369">
    <property type="term" value="F:succinate-hydroxymethylglutarate CoA-transferase activity"/>
    <property type="evidence" value="ECO:0007669"/>
    <property type="project" value="TreeGrafter"/>
</dbReference>
<organism evidence="3 4">
    <name type="scientific">Leptidea sinapis</name>
    <dbReference type="NCBI Taxonomy" id="189913"/>
    <lineage>
        <taxon>Eukaryota</taxon>
        <taxon>Metazoa</taxon>
        <taxon>Ecdysozoa</taxon>
        <taxon>Arthropoda</taxon>
        <taxon>Hexapoda</taxon>
        <taxon>Insecta</taxon>
        <taxon>Pterygota</taxon>
        <taxon>Neoptera</taxon>
        <taxon>Endopterygota</taxon>
        <taxon>Lepidoptera</taxon>
        <taxon>Glossata</taxon>
        <taxon>Ditrysia</taxon>
        <taxon>Papilionoidea</taxon>
        <taxon>Pieridae</taxon>
        <taxon>Dismorphiinae</taxon>
        <taxon>Leptidea</taxon>
    </lineage>
</organism>
<evidence type="ECO:0000256" key="2">
    <source>
        <dbReference type="ARBA" id="ARBA00022679"/>
    </source>
</evidence>
<keyword evidence="2" id="KW-0808">Transferase</keyword>
<dbReference type="PANTHER" id="PTHR48207:SF3">
    <property type="entry name" value="SUCCINATE--HYDROXYMETHYLGLUTARATE COA-TRANSFERASE"/>
    <property type="match status" value="1"/>
</dbReference>
<dbReference type="Proteomes" id="UP000324832">
    <property type="component" value="Unassembled WGS sequence"/>
</dbReference>
<evidence type="ECO:0000313" key="4">
    <source>
        <dbReference type="Proteomes" id="UP000324832"/>
    </source>
</evidence>
<evidence type="ECO:0000256" key="1">
    <source>
        <dbReference type="ARBA" id="ARBA00008383"/>
    </source>
</evidence>
<dbReference type="GO" id="GO:0005739">
    <property type="term" value="C:mitochondrion"/>
    <property type="evidence" value="ECO:0007669"/>
    <property type="project" value="TreeGrafter"/>
</dbReference>
<dbReference type="AlphaFoldDB" id="A0A5E4R5F6"/>
<accession>A0A5E4R5F6</accession>
<proteinExistence type="inferred from homology"/>
<dbReference type="InterPro" id="IPR003673">
    <property type="entry name" value="CoA-Trfase_fam_III"/>
</dbReference>
<keyword evidence="4" id="KW-1185">Reference proteome</keyword>
<protein>
    <submittedName>
        <fullName evidence="3">Uncharacterized protein</fullName>
    </submittedName>
</protein>
<dbReference type="Pfam" id="PF02515">
    <property type="entry name" value="CoA_transf_3"/>
    <property type="match status" value="1"/>
</dbReference>
<comment type="similarity">
    <text evidence="1">Belongs to the CoA-transferase III family.</text>
</comment>
<gene>
    <name evidence="3" type="ORF">LSINAPIS_LOCUS15103</name>
</gene>
<name>A0A5E4R5F6_9NEOP</name>
<evidence type="ECO:0000313" key="3">
    <source>
        <dbReference type="EMBL" id="VVD05608.1"/>
    </source>
</evidence>
<dbReference type="Gene3D" id="3.40.50.10540">
    <property type="entry name" value="Crotonobetainyl-coa:carnitine coa-transferase, domain 1"/>
    <property type="match status" value="1"/>
</dbReference>
<dbReference type="EMBL" id="FZQP02006992">
    <property type="protein sequence ID" value="VVD05608.1"/>
    <property type="molecule type" value="Genomic_DNA"/>
</dbReference>
<dbReference type="SUPFAM" id="SSF89796">
    <property type="entry name" value="CoA-transferase family III (CaiB/BaiF)"/>
    <property type="match status" value="1"/>
</dbReference>